<reference evidence="2" key="1">
    <citation type="submission" date="2023-04" db="EMBL/GenBank/DDBJ databases">
        <title>Black Yeasts Isolated from many extreme environments.</title>
        <authorList>
            <person name="Coleine C."/>
            <person name="Stajich J.E."/>
            <person name="Selbmann L."/>
        </authorList>
    </citation>
    <scope>NUCLEOTIDE SEQUENCE</scope>
    <source>
        <strain evidence="2">CCFEE 5312</strain>
    </source>
</reference>
<dbReference type="PANTHER" id="PTHR11895">
    <property type="entry name" value="TRANSAMIDASE"/>
    <property type="match status" value="1"/>
</dbReference>
<sequence>MSIVSLSTGEPSCTREDLENITQACNFRIPTGSLTETKFLLFANSFDAVCQTIQDLPEYHEPRLRPCAVEGGKREYQKPDRDANPLNAWSHRTSLKSALPDAATGLLAGRTIAVKDNISVAGLPLTLGASSSLLTGGEHPISPIDATVVRRVLAAGGEIKGTATCENISMFALSYTSNSGVVHNAWLPGYATGGSSSGCGALVSLGDVEEARENGQDARQYPLREGVDLAIGGDQGGSIRLPAAYSGIYGLKATHGLIPYTGIASLGPQIDHVGPMARTVEDIALLLSVLAGFDGIDCRMTPESPMPSHVPKYLEDLDTWMNDKQDRGEWDAQSAAKGLRVGILKESFEVAGLDASVASAVRRAAERFRSLGADLKDISIPLHKHGGSIWTIAARPNMPDCVAGKPPDLLTYSMPHLDPVPVGQHYFDTLAKRNPAAVNVLMNAAHMEQKYGNALARKAYMHVYELRAAYDKALEEVDVLLTPLNPTVGPKHPAGSIKTEDNPAGLSERLMDLFEPAIGNTLNTAPFNVTGHPAMGMPIGWGKVKDGEGRLPIGMQVIAKRWDEASIFKAAKAWEVGGSWMSS</sequence>
<evidence type="ECO:0000313" key="2">
    <source>
        <dbReference type="EMBL" id="KAK3054663.1"/>
    </source>
</evidence>
<dbReference type="EMBL" id="JAWDJX010000011">
    <property type="protein sequence ID" value="KAK3054663.1"/>
    <property type="molecule type" value="Genomic_DNA"/>
</dbReference>
<dbReference type="AlphaFoldDB" id="A0AAJ0GDW8"/>
<evidence type="ECO:0000313" key="3">
    <source>
        <dbReference type="Proteomes" id="UP001271007"/>
    </source>
</evidence>
<dbReference type="PANTHER" id="PTHR11895:SF171">
    <property type="entry name" value="AMIDASE DOMAIN-CONTAINING PROTEIN"/>
    <property type="match status" value="1"/>
</dbReference>
<organism evidence="2 3">
    <name type="scientific">Extremus antarcticus</name>
    <dbReference type="NCBI Taxonomy" id="702011"/>
    <lineage>
        <taxon>Eukaryota</taxon>
        <taxon>Fungi</taxon>
        <taxon>Dikarya</taxon>
        <taxon>Ascomycota</taxon>
        <taxon>Pezizomycotina</taxon>
        <taxon>Dothideomycetes</taxon>
        <taxon>Dothideomycetidae</taxon>
        <taxon>Mycosphaerellales</taxon>
        <taxon>Extremaceae</taxon>
        <taxon>Extremus</taxon>
    </lineage>
</organism>
<comment type="caution">
    <text evidence="2">The sequence shown here is derived from an EMBL/GenBank/DDBJ whole genome shotgun (WGS) entry which is preliminary data.</text>
</comment>
<dbReference type="SUPFAM" id="SSF75304">
    <property type="entry name" value="Amidase signature (AS) enzymes"/>
    <property type="match status" value="1"/>
</dbReference>
<dbReference type="InterPro" id="IPR023631">
    <property type="entry name" value="Amidase_dom"/>
</dbReference>
<feature type="domain" description="Amidase" evidence="1">
    <location>
        <begin position="101"/>
        <end position="206"/>
    </location>
</feature>
<evidence type="ECO:0000259" key="1">
    <source>
        <dbReference type="Pfam" id="PF01425"/>
    </source>
</evidence>
<dbReference type="InterPro" id="IPR000120">
    <property type="entry name" value="Amidase"/>
</dbReference>
<feature type="domain" description="Amidase" evidence="1">
    <location>
        <begin position="226"/>
        <end position="567"/>
    </location>
</feature>
<gene>
    <name evidence="2" type="ORF">LTR09_004392</name>
</gene>
<dbReference type="Proteomes" id="UP001271007">
    <property type="component" value="Unassembled WGS sequence"/>
</dbReference>
<protein>
    <recommendedName>
        <fullName evidence="1">Amidase domain-containing protein</fullName>
    </recommendedName>
</protein>
<dbReference type="InterPro" id="IPR036928">
    <property type="entry name" value="AS_sf"/>
</dbReference>
<keyword evidence="3" id="KW-1185">Reference proteome</keyword>
<name>A0AAJ0GDW8_9PEZI</name>
<dbReference type="GO" id="GO:0003824">
    <property type="term" value="F:catalytic activity"/>
    <property type="evidence" value="ECO:0007669"/>
    <property type="project" value="InterPro"/>
</dbReference>
<dbReference type="Pfam" id="PF01425">
    <property type="entry name" value="Amidase"/>
    <property type="match status" value="2"/>
</dbReference>
<accession>A0AAJ0GDW8</accession>
<dbReference type="Gene3D" id="3.90.1300.10">
    <property type="entry name" value="Amidase signature (AS) domain"/>
    <property type="match status" value="1"/>
</dbReference>
<proteinExistence type="predicted"/>